<keyword evidence="3" id="KW-1185">Reference proteome</keyword>
<name>A0A9D4LS01_DREPO</name>
<dbReference type="AlphaFoldDB" id="A0A9D4LS01"/>
<evidence type="ECO:0000256" key="1">
    <source>
        <dbReference type="SAM" id="MobiDB-lite"/>
    </source>
</evidence>
<reference evidence="2" key="2">
    <citation type="submission" date="2020-11" db="EMBL/GenBank/DDBJ databases">
        <authorList>
            <person name="McCartney M.A."/>
            <person name="Auch B."/>
            <person name="Kono T."/>
            <person name="Mallez S."/>
            <person name="Becker A."/>
            <person name="Gohl D.M."/>
            <person name="Silverstein K.A.T."/>
            <person name="Koren S."/>
            <person name="Bechman K.B."/>
            <person name="Herman A."/>
            <person name="Abrahante J.E."/>
            <person name="Garbe J."/>
        </authorList>
    </citation>
    <scope>NUCLEOTIDE SEQUENCE</scope>
    <source>
        <strain evidence="2">Duluth1</strain>
        <tissue evidence="2">Whole animal</tissue>
    </source>
</reference>
<protein>
    <submittedName>
        <fullName evidence="2">Uncharacterized protein</fullName>
    </submittedName>
</protein>
<dbReference type="EMBL" id="JAIWYP010000002">
    <property type="protein sequence ID" value="KAH3862809.1"/>
    <property type="molecule type" value="Genomic_DNA"/>
</dbReference>
<gene>
    <name evidence="2" type="ORF">DPMN_025784</name>
</gene>
<sequence length="78" mass="8852">MVSQLSMGQSEPGLCLQTRQRAHTRSESSPLTMDWCQEQQQLCCMSQSLGICKTQSLILPPFRGPQLSQKTKLWDQLL</sequence>
<evidence type="ECO:0000313" key="3">
    <source>
        <dbReference type="Proteomes" id="UP000828390"/>
    </source>
</evidence>
<organism evidence="2 3">
    <name type="scientific">Dreissena polymorpha</name>
    <name type="common">Zebra mussel</name>
    <name type="synonym">Mytilus polymorpha</name>
    <dbReference type="NCBI Taxonomy" id="45954"/>
    <lineage>
        <taxon>Eukaryota</taxon>
        <taxon>Metazoa</taxon>
        <taxon>Spiralia</taxon>
        <taxon>Lophotrochozoa</taxon>
        <taxon>Mollusca</taxon>
        <taxon>Bivalvia</taxon>
        <taxon>Autobranchia</taxon>
        <taxon>Heteroconchia</taxon>
        <taxon>Euheterodonta</taxon>
        <taxon>Imparidentia</taxon>
        <taxon>Neoheterodontei</taxon>
        <taxon>Myida</taxon>
        <taxon>Dreissenoidea</taxon>
        <taxon>Dreissenidae</taxon>
        <taxon>Dreissena</taxon>
    </lineage>
</organism>
<evidence type="ECO:0000313" key="2">
    <source>
        <dbReference type="EMBL" id="KAH3862809.1"/>
    </source>
</evidence>
<comment type="caution">
    <text evidence="2">The sequence shown here is derived from an EMBL/GenBank/DDBJ whole genome shotgun (WGS) entry which is preliminary data.</text>
</comment>
<accession>A0A9D4LS01</accession>
<dbReference type="Proteomes" id="UP000828390">
    <property type="component" value="Unassembled WGS sequence"/>
</dbReference>
<feature type="region of interest" description="Disordered" evidence="1">
    <location>
        <begin position="1"/>
        <end position="29"/>
    </location>
</feature>
<proteinExistence type="predicted"/>
<reference evidence="2" key="1">
    <citation type="journal article" date="2019" name="bioRxiv">
        <title>The Genome of the Zebra Mussel, Dreissena polymorpha: A Resource for Invasive Species Research.</title>
        <authorList>
            <person name="McCartney M.A."/>
            <person name="Auch B."/>
            <person name="Kono T."/>
            <person name="Mallez S."/>
            <person name="Zhang Y."/>
            <person name="Obille A."/>
            <person name="Becker A."/>
            <person name="Abrahante J.E."/>
            <person name="Garbe J."/>
            <person name="Badalamenti J.P."/>
            <person name="Herman A."/>
            <person name="Mangelson H."/>
            <person name="Liachko I."/>
            <person name="Sullivan S."/>
            <person name="Sone E.D."/>
            <person name="Koren S."/>
            <person name="Silverstein K.A.T."/>
            <person name="Beckman K.B."/>
            <person name="Gohl D.M."/>
        </authorList>
    </citation>
    <scope>NUCLEOTIDE SEQUENCE</scope>
    <source>
        <strain evidence="2">Duluth1</strain>
        <tissue evidence="2">Whole animal</tissue>
    </source>
</reference>